<dbReference type="PANTHER" id="PTHR31025">
    <property type="entry name" value="SI:CH211-196P9.1-RELATED"/>
    <property type="match status" value="1"/>
</dbReference>
<dbReference type="Proteomes" id="UP001219518">
    <property type="component" value="Unassembled WGS sequence"/>
</dbReference>
<dbReference type="EMBL" id="JAHWGI010001404">
    <property type="protein sequence ID" value="KAK3929803.1"/>
    <property type="molecule type" value="Genomic_DNA"/>
</dbReference>
<protein>
    <submittedName>
        <fullName evidence="2">Retinoblastoma-associated protein</fullName>
    </submittedName>
</protein>
<name>A0AAE1HYP1_9NEOP</name>
<evidence type="ECO:0000256" key="1">
    <source>
        <dbReference type="SAM" id="MobiDB-lite"/>
    </source>
</evidence>
<evidence type="ECO:0000313" key="2">
    <source>
        <dbReference type="EMBL" id="KAK3929803.1"/>
    </source>
</evidence>
<sequence>TPLDESPDGSFLDDSTSLSFISVENIPSSRKRPSDSASVSSAGETSSKRQLVDVESFLSKVTSVSLTISAVKDIQLEVLLRASVCGRWILRSYEDDGYLSDEARSDLVDLLVAELLNITTSPTQEEYKILVQKVLELFPTETDEVYYAPPQRSGSHQKLARGKLFDKFRAKKARYGLTSDRSKKKSDPSQSTVEWVLSETEAKSVDFLSKWQEPIEDVNKHWVSAAPHRLQWLKNQDNCEKVADYLSQWPHLKHPENGPKLINIDFELSTLGKEKGDLLLLNWDNFIKSLQSAGDLNNQIRKLKDRMSKAGGQLQPFIAVVGERPNFTSLYVCLDSHLYKVKSIKEAVDLCFKTFYALNCNYPPESEHIWQFFQSNRETFTNHLETKHPCQLPVKSNHQLSDVESSSVLSFESTSCLNFESSSGFESQNTSAPDVKTQVLLPDQFQAELSKSALIWIASLYHQDSVTRSLVQTIIDGHKKFICEDTEHKRIKAFTEGYLTPFRDVH</sequence>
<reference evidence="2" key="2">
    <citation type="journal article" date="2023" name="BMC Genomics">
        <title>Pest status, molecular evolution, and epigenetic factors derived from the genome assembly of Frankliniella fusca, a thysanopteran phytovirus vector.</title>
        <authorList>
            <person name="Catto M.A."/>
            <person name="Labadie P.E."/>
            <person name="Jacobson A.L."/>
            <person name="Kennedy G.G."/>
            <person name="Srinivasan R."/>
            <person name="Hunt B.G."/>
        </authorList>
    </citation>
    <scope>NUCLEOTIDE SEQUENCE</scope>
    <source>
        <strain evidence="2">PL_HMW_Pooled</strain>
    </source>
</reference>
<keyword evidence="3" id="KW-1185">Reference proteome</keyword>
<proteinExistence type="predicted"/>
<feature type="non-terminal residue" evidence="2">
    <location>
        <position position="1"/>
    </location>
</feature>
<accession>A0AAE1HYP1</accession>
<dbReference type="PANTHER" id="PTHR31025:SF9">
    <property type="entry name" value="SI:DKEY-286J15.1"/>
    <property type="match status" value="1"/>
</dbReference>
<dbReference type="AlphaFoldDB" id="A0AAE1HYP1"/>
<reference evidence="2" key="1">
    <citation type="submission" date="2021-07" db="EMBL/GenBank/DDBJ databases">
        <authorList>
            <person name="Catto M.A."/>
            <person name="Jacobson A."/>
            <person name="Kennedy G."/>
            <person name="Labadie P."/>
            <person name="Hunt B.G."/>
            <person name="Srinivasan R."/>
        </authorList>
    </citation>
    <scope>NUCLEOTIDE SEQUENCE</scope>
    <source>
        <strain evidence="2">PL_HMW_Pooled</strain>
        <tissue evidence="2">Head</tissue>
    </source>
</reference>
<feature type="region of interest" description="Disordered" evidence="1">
    <location>
        <begin position="24"/>
        <end position="43"/>
    </location>
</feature>
<comment type="caution">
    <text evidence="2">The sequence shown here is derived from an EMBL/GenBank/DDBJ whole genome shotgun (WGS) entry which is preliminary data.</text>
</comment>
<gene>
    <name evidence="2" type="ORF">KUF71_020196</name>
</gene>
<organism evidence="2 3">
    <name type="scientific">Frankliniella fusca</name>
    <dbReference type="NCBI Taxonomy" id="407009"/>
    <lineage>
        <taxon>Eukaryota</taxon>
        <taxon>Metazoa</taxon>
        <taxon>Ecdysozoa</taxon>
        <taxon>Arthropoda</taxon>
        <taxon>Hexapoda</taxon>
        <taxon>Insecta</taxon>
        <taxon>Pterygota</taxon>
        <taxon>Neoptera</taxon>
        <taxon>Paraneoptera</taxon>
        <taxon>Thysanoptera</taxon>
        <taxon>Terebrantia</taxon>
        <taxon>Thripoidea</taxon>
        <taxon>Thripidae</taxon>
        <taxon>Frankliniella</taxon>
    </lineage>
</organism>
<evidence type="ECO:0000313" key="3">
    <source>
        <dbReference type="Proteomes" id="UP001219518"/>
    </source>
</evidence>